<sequence>MSLIYPNQARSTTEVHLPSGPVNINQAPQDDNVAEPFIDIAALTVTFVLMGAFIAVLFYAWRTRCDGRRNACGACHKRQHSNLSYRDDDLEDAGLIFDGKDVAGKQD</sequence>
<gene>
    <name evidence="3" type="ORF">HRR80_004996</name>
</gene>
<keyword evidence="2" id="KW-1133">Transmembrane helix</keyword>
<comment type="caution">
    <text evidence="3">The sequence shown here is derived from an EMBL/GenBank/DDBJ whole genome shotgun (WGS) entry which is preliminary data.</text>
</comment>
<feature type="transmembrane region" description="Helical" evidence="2">
    <location>
        <begin position="40"/>
        <end position="61"/>
    </location>
</feature>
<evidence type="ECO:0000313" key="3">
    <source>
        <dbReference type="EMBL" id="KAJ8990935.1"/>
    </source>
</evidence>
<keyword evidence="2" id="KW-0812">Transmembrane</keyword>
<evidence type="ECO:0000313" key="4">
    <source>
        <dbReference type="Proteomes" id="UP001161757"/>
    </source>
</evidence>
<keyword evidence="2" id="KW-0472">Membrane</keyword>
<dbReference type="AlphaFoldDB" id="A0AAN6ESR1"/>
<proteinExistence type="predicted"/>
<name>A0AAN6ESR1_EXODE</name>
<accession>A0AAN6ESR1</accession>
<evidence type="ECO:0000256" key="2">
    <source>
        <dbReference type="SAM" id="Phobius"/>
    </source>
</evidence>
<evidence type="ECO:0000256" key="1">
    <source>
        <dbReference type="SAM" id="MobiDB-lite"/>
    </source>
</evidence>
<feature type="region of interest" description="Disordered" evidence="1">
    <location>
        <begin position="1"/>
        <end position="21"/>
    </location>
</feature>
<organism evidence="3 4">
    <name type="scientific">Exophiala dermatitidis</name>
    <name type="common">Black yeast-like fungus</name>
    <name type="synonym">Wangiella dermatitidis</name>
    <dbReference type="NCBI Taxonomy" id="5970"/>
    <lineage>
        <taxon>Eukaryota</taxon>
        <taxon>Fungi</taxon>
        <taxon>Dikarya</taxon>
        <taxon>Ascomycota</taxon>
        <taxon>Pezizomycotina</taxon>
        <taxon>Eurotiomycetes</taxon>
        <taxon>Chaetothyriomycetidae</taxon>
        <taxon>Chaetothyriales</taxon>
        <taxon>Herpotrichiellaceae</taxon>
        <taxon>Exophiala</taxon>
    </lineage>
</organism>
<reference evidence="3" key="1">
    <citation type="submission" date="2023-01" db="EMBL/GenBank/DDBJ databases">
        <title>Exophiala dermititidis isolated from Cystic Fibrosis Patient.</title>
        <authorList>
            <person name="Kurbessoian T."/>
            <person name="Crocker A."/>
            <person name="Murante D."/>
            <person name="Hogan D.A."/>
            <person name="Stajich J.E."/>
        </authorList>
    </citation>
    <scope>NUCLEOTIDE SEQUENCE</scope>
    <source>
        <strain evidence="3">Ex8</strain>
    </source>
</reference>
<dbReference type="Proteomes" id="UP001161757">
    <property type="component" value="Unassembled WGS sequence"/>
</dbReference>
<dbReference type="EMBL" id="JAJGCB010000009">
    <property type="protein sequence ID" value="KAJ8990935.1"/>
    <property type="molecule type" value="Genomic_DNA"/>
</dbReference>
<protein>
    <submittedName>
        <fullName evidence="3">Uncharacterized protein</fullName>
    </submittedName>
</protein>